<dbReference type="Proteomes" id="UP000215335">
    <property type="component" value="Unassembled WGS sequence"/>
</dbReference>
<protein>
    <submittedName>
        <fullName evidence="1">Uncharacterized protein</fullName>
    </submittedName>
</protein>
<reference evidence="1 2" key="1">
    <citation type="journal article" date="2017" name="Curr. Biol.">
        <title>The Evolution of Venom by Co-option of Single-Copy Genes.</title>
        <authorList>
            <person name="Martinson E.O."/>
            <person name="Mrinalini"/>
            <person name="Kelkar Y.D."/>
            <person name="Chang C.H."/>
            <person name="Werren J.H."/>
        </authorList>
    </citation>
    <scope>NUCLEOTIDE SEQUENCE [LARGE SCALE GENOMIC DNA]</scope>
    <source>
        <strain evidence="1 2">Alberta</strain>
        <tissue evidence="1">Whole body</tissue>
    </source>
</reference>
<comment type="caution">
    <text evidence="1">The sequence shown here is derived from an EMBL/GenBank/DDBJ whole genome shotgun (WGS) entry which is preliminary data.</text>
</comment>
<sequence>MIQKKTLIVTVRGFFGLLVSFLAEL</sequence>
<evidence type="ECO:0000313" key="2">
    <source>
        <dbReference type="Proteomes" id="UP000215335"/>
    </source>
</evidence>
<proteinExistence type="predicted"/>
<gene>
    <name evidence="1" type="ORF">TSAR_001800</name>
</gene>
<dbReference type="EMBL" id="NNAY01003344">
    <property type="protein sequence ID" value="OXU19580.1"/>
    <property type="molecule type" value="Genomic_DNA"/>
</dbReference>
<keyword evidence="2" id="KW-1185">Reference proteome</keyword>
<dbReference type="AlphaFoldDB" id="A0A232EMK0"/>
<organism evidence="1 2">
    <name type="scientific">Trichomalopsis sarcophagae</name>
    <dbReference type="NCBI Taxonomy" id="543379"/>
    <lineage>
        <taxon>Eukaryota</taxon>
        <taxon>Metazoa</taxon>
        <taxon>Ecdysozoa</taxon>
        <taxon>Arthropoda</taxon>
        <taxon>Hexapoda</taxon>
        <taxon>Insecta</taxon>
        <taxon>Pterygota</taxon>
        <taxon>Neoptera</taxon>
        <taxon>Endopterygota</taxon>
        <taxon>Hymenoptera</taxon>
        <taxon>Apocrita</taxon>
        <taxon>Proctotrupomorpha</taxon>
        <taxon>Chalcidoidea</taxon>
        <taxon>Pteromalidae</taxon>
        <taxon>Pteromalinae</taxon>
        <taxon>Trichomalopsis</taxon>
    </lineage>
</organism>
<accession>A0A232EMK0</accession>
<name>A0A232EMK0_9HYME</name>
<evidence type="ECO:0000313" key="1">
    <source>
        <dbReference type="EMBL" id="OXU19580.1"/>
    </source>
</evidence>